<sequence>MNQRTEEWVDLLTAELVAGASAGHHRRSLLEAVQCDQALAGYSFAADITPAPGSGICLHGNYSRTCLYLPPSPMPPSPLPPSPAPPSPAPPSPAPPVPGIPPPSPAPPSPEPPSPTPPSPAPPSPLPGIPPPSPEPPSPAPGMPPPSPAPPLPGIPPPSPVPPSPPPSPEPPQPSPEPPSPAPPPPKCRMCATLRMIPNVNIVTPPLAYTDADLFDFGAQFAAIINEQLINDGAPFDELFTNVPIAYNATYDPSTGVAPFSSLCGNFSAATMALIANVPDDVWDAWFILVDPNADCPVELAGISLIVEFDSTPSGCFDKNPRSHPECAPESPPPSPDPPSPPPPIASMLPPPPPPPPPPENPPPSPEPPSPPPPSPELPPPSPLPPAPLAPTPPSPEPPSPEPQSPSPPSPRPPAQGKQNAPPLPPFPPEAPVPLECVNKGPSTDMTTPPDTRACADQATCIDVNIDSEQCQYRRQAGQTWLYCPVTFTYPRPGSICALLNIPSPPPPSARRGTGARADAATANSPYVCSSDKLGTVVEGLNGVPVPGGINQQPWLPGNTTVYTQWVRWAETDLKASTVEFSVRSGTKACQLGSSPIDLFVNGMSAKCTGPRFTDPAGTVAAGCQSNDGTIFNECLWSVDVPRPGGEGWNGDVCVDNGGPAPNTPPSPRPPRPGGAPGLRAPPLPPFNPCLLSGVSSDKTPGGTECVNQANCLDVYYDSAKCEWRASSDGNLYLYCPVCLRYPRDSTMCPLTSSIEYLCAGDEVSTVLSGDTGEPVPGGIAVQSNWGPSSRYCQWVRWQQDDFEPKEIFYSIKDGTGACVRRAGNSVNVTIQGLDAMCTGPRTNPFNGPAGCQGNDNVDNECLWSIKAPRPGGPGWAGEVCTKPPPPAPPPMQPNAPSKKRPPPRPAKPGQRAPNVPPSPSPPPQQYIPFPFCACKKRNIKNTPYRFDFISSTPLPTLSDGKPRVRHCFNIDTVACDATHSCCNMGLKKIEIFANNDCRSSVKLALLAGQSISWAFTQDTYNGNTYTTFKFPNLMLSRADVGKGMSLCFILTDTCSKLENFCYDGKNNSCRVTFFSVDESCCPTGPASLEASTPEFETAAPPPDAVTVDPTGGHR</sequence>
<feature type="compositionally biased region" description="Pro residues" evidence="1">
    <location>
        <begin position="662"/>
        <end position="680"/>
    </location>
</feature>
<feature type="region of interest" description="Disordered" evidence="1">
    <location>
        <begin position="75"/>
        <end position="186"/>
    </location>
</feature>
<organism evidence="3 4">
    <name type="scientific">Chlamydomonas reinhardtii</name>
    <name type="common">Chlamydomonas smithii</name>
    <dbReference type="NCBI Taxonomy" id="3055"/>
    <lineage>
        <taxon>Eukaryota</taxon>
        <taxon>Viridiplantae</taxon>
        <taxon>Chlorophyta</taxon>
        <taxon>core chlorophytes</taxon>
        <taxon>Chlorophyceae</taxon>
        <taxon>CS clade</taxon>
        <taxon>Chlamydomonadales</taxon>
        <taxon>Chlamydomonadaceae</taxon>
        <taxon>Chlamydomonas</taxon>
    </lineage>
</organism>
<dbReference type="GeneID" id="66053819"/>
<evidence type="ECO:0000313" key="4">
    <source>
        <dbReference type="Proteomes" id="UP000006906"/>
    </source>
</evidence>
<dbReference type="RefSeq" id="XP_042924182.1">
    <property type="nucleotide sequence ID" value="XM_043063476.1"/>
</dbReference>
<gene>
    <name evidence="3" type="ORF">CHLRE_06g294250v5</name>
</gene>
<evidence type="ECO:0000259" key="2">
    <source>
        <dbReference type="Pfam" id="PF12499"/>
    </source>
</evidence>
<evidence type="ECO:0000313" key="3">
    <source>
        <dbReference type="EMBL" id="PNW82789.1"/>
    </source>
</evidence>
<dbReference type="Gramene" id="PNW82789">
    <property type="protein sequence ID" value="PNW82789"/>
    <property type="gene ID" value="CHLRE_06g294250v5"/>
</dbReference>
<name>A0A2K3DQH4_CHLRE</name>
<keyword evidence="4" id="KW-1185">Reference proteome</keyword>
<feature type="compositionally biased region" description="Pro residues" evidence="1">
    <location>
        <begin position="422"/>
        <end position="432"/>
    </location>
</feature>
<proteinExistence type="predicted"/>
<feature type="compositionally biased region" description="Pro residues" evidence="1">
    <location>
        <begin position="330"/>
        <end position="414"/>
    </location>
</feature>
<evidence type="ECO:0000256" key="1">
    <source>
        <dbReference type="SAM" id="MobiDB-lite"/>
    </source>
</evidence>
<protein>
    <recommendedName>
        <fullName evidence="2">Pherophorin domain-containing protein</fullName>
    </recommendedName>
</protein>
<feature type="region of interest" description="Disordered" evidence="1">
    <location>
        <begin position="317"/>
        <end position="449"/>
    </location>
</feature>
<accession>A0A2K3DQH4</accession>
<feature type="region of interest" description="Disordered" evidence="1">
    <location>
        <begin position="1091"/>
        <end position="1115"/>
    </location>
</feature>
<dbReference type="PANTHER" id="PTHR48125">
    <property type="entry name" value="LP07818P1"/>
    <property type="match status" value="1"/>
</dbReference>
<reference evidence="3 4" key="1">
    <citation type="journal article" date="2007" name="Science">
        <title>The Chlamydomonas genome reveals the evolution of key animal and plant functions.</title>
        <authorList>
            <person name="Merchant S.S."/>
            <person name="Prochnik S.E."/>
            <person name="Vallon O."/>
            <person name="Harris E.H."/>
            <person name="Karpowicz S.J."/>
            <person name="Witman G.B."/>
            <person name="Terry A."/>
            <person name="Salamov A."/>
            <person name="Fritz-Laylin L.K."/>
            <person name="Marechal-Drouard L."/>
            <person name="Marshall W.F."/>
            <person name="Qu L.H."/>
            <person name="Nelson D.R."/>
            <person name="Sanderfoot A.A."/>
            <person name="Spalding M.H."/>
            <person name="Kapitonov V.V."/>
            <person name="Ren Q."/>
            <person name="Ferris P."/>
            <person name="Lindquist E."/>
            <person name="Shapiro H."/>
            <person name="Lucas S.M."/>
            <person name="Grimwood J."/>
            <person name="Schmutz J."/>
            <person name="Cardol P."/>
            <person name="Cerutti H."/>
            <person name="Chanfreau G."/>
            <person name="Chen C.L."/>
            <person name="Cognat V."/>
            <person name="Croft M.T."/>
            <person name="Dent R."/>
            <person name="Dutcher S."/>
            <person name="Fernandez E."/>
            <person name="Fukuzawa H."/>
            <person name="Gonzalez-Ballester D."/>
            <person name="Gonzalez-Halphen D."/>
            <person name="Hallmann A."/>
            <person name="Hanikenne M."/>
            <person name="Hippler M."/>
            <person name="Inwood W."/>
            <person name="Jabbari K."/>
            <person name="Kalanon M."/>
            <person name="Kuras R."/>
            <person name="Lefebvre P.A."/>
            <person name="Lemaire S.D."/>
            <person name="Lobanov A.V."/>
            <person name="Lohr M."/>
            <person name="Manuell A."/>
            <person name="Meier I."/>
            <person name="Mets L."/>
            <person name="Mittag M."/>
            <person name="Mittelmeier T."/>
            <person name="Moroney J.V."/>
            <person name="Moseley J."/>
            <person name="Napoli C."/>
            <person name="Nedelcu A.M."/>
            <person name="Niyogi K."/>
            <person name="Novoselov S.V."/>
            <person name="Paulsen I.T."/>
            <person name="Pazour G."/>
            <person name="Purton S."/>
            <person name="Ral J.P."/>
            <person name="Riano-Pachon D.M."/>
            <person name="Riekhof W."/>
            <person name="Rymarquis L."/>
            <person name="Schroda M."/>
            <person name="Stern D."/>
            <person name="Umen J."/>
            <person name="Willows R."/>
            <person name="Wilson N."/>
            <person name="Zimmer S.L."/>
            <person name="Allmer J."/>
            <person name="Balk J."/>
            <person name="Bisova K."/>
            <person name="Chen C.J."/>
            <person name="Elias M."/>
            <person name="Gendler K."/>
            <person name="Hauser C."/>
            <person name="Lamb M.R."/>
            <person name="Ledford H."/>
            <person name="Long J.C."/>
            <person name="Minagawa J."/>
            <person name="Page M.D."/>
            <person name="Pan J."/>
            <person name="Pootakham W."/>
            <person name="Roje S."/>
            <person name="Rose A."/>
            <person name="Stahlberg E."/>
            <person name="Terauchi A.M."/>
            <person name="Yang P."/>
            <person name="Ball S."/>
            <person name="Bowler C."/>
            <person name="Dieckmann C.L."/>
            <person name="Gladyshev V.N."/>
            <person name="Green P."/>
            <person name="Jorgensen R."/>
            <person name="Mayfield S."/>
            <person name="Mueller-Roeber B."/>
            <person name="Rajamani S."/>
            <person name="Sayre R.T."/>
            <person name="Brokstein P."/>
            <person name="Dubchak I."/>
            <person name="Goodstein D."/>
            <person name="Hornick L."/>
            <person name="Huang Y.W."/>
            <person name="Jhaveri J."/>
            <person name="Luo Y."/>
            <person name="Martinez D."/>
            <person name="Ngau W.C."/>
            <person name="Otillar B."/>
            <person name="Poliakov A."/>
            <person name="Porter A."/>
            <person name="Szajkowski L."/>
            <person name="Werner G."/>
            <person name="Zhou K."/>
            <person name="Grigoriev I.V."/>
            <person name="Rokhsar D.S."/>
            <person name="Grossman A.R."/>
        </authorList>
    </citation>
    <scope>NUCLEOTIDE SEQUENCE [LARGE SCALE GENOMIC DNA]</scope>
    <source>
        <strain evidence="4">CC-503</strain>
    </source>
</reference>
<feature type="domain" description="Pherophorin" evidence="2">
    <location>
        <begin position="930"/>
        <end position="1083"/>
    </location>
</feature>
<dbReference type="Pfam" id="PF12499">
    <property type="entry name" value="DUF3707"/>
    <property type="match status" value="1"/>
</dbReference>
<dbReference type="AlphaFoldDB" id="A0A2K3DQH4"/>
<dbReference type="EMBL" id="CM008967">
    <property type="protein sequence ID" value="PNW82789.1"/>
    <property type="molecule type" value="Genomic_DNA"/>
</dbReference>
<feature type="region of interest" description="Disordered" evidence="1">
    <location>
        <begin position="873"/>
        <end position="922"/>
    </location>
</feature>
<dbReference type="STRING" id="3055.A0A2K3DQH4"/>
<feature type="compositionally biased region" description="Pro residues" evidence="1">
    <location>
        <begin position="883"/>
        <end position="894"/>
    </location>
</feature>
<dbReference type="OrthoDB" id="539665at2759"/>
<feature type="region of interest" description="Disordered" evidence="1">
    <location>
        <begin position="648"/>
        <end position="680"/>
    </location>
</feature>
<dbReference type="InterPro" id="IPR024616">
    <property type="entry name" value="Pherophorin"/>
</dbReference>
<dbReference type="InParanoid" id="A0A2K3DQH4"/>
<dbReference type="PANTHER" id="PTHR48125:SF10">
    <property type="entry name" value="OS12G0136300 PROTEIN"/>
    <property type="match status" value="1"/>
</dbReference>
<dbReference type="Proteomes" id="UP000006906">
    <property type="component" value="Chromosome 6"/>
</dbReference>
<dbReference type="PRINTS" id="PR01217">
    <property type="entry name" value="PRICHEXTENSN"/>
</dbReference>
<feature type="compositionally biased region" description="Low complexity" evidence="1">
    <location>
        <begin position="1105"/>
        <end position="1115"/>
    </location>
</feature>
<dbReference type="KEGG" id="cre:CHLRE_06g294250v5"/>